<feature type="compositionally biased region" description="Basic and acidic residues" evidence="1">
    <location>
        <begin position="153"/>
        <end position="173"/>
    </location>
</feature>
<protein>
    <recommendedName>
        <fullName evidence="4">DUF4276 family protein</fullName>
    </recommendedName>
</protein>
<geneLocation type="plasmid" evidence="2 3">
    <name>pTT6-2</name>
</geneLocation>
<dbReference type="EMBL" id="CP067422">
    <property type="protein sequence ID" value="QQP93588.1"/>
    <property type="molecule type" value="Genomic_DNA"/>
</dbReference>
<keyword evidence="3" id="KW-1185">Reference proteome</keyword>
<reference evidence="2" key="1">
    <citation type="submission" date="2021-02" db="EMBL/GenBank/DDBJ databases">
        <title>Skermanella TT6 skin isolate.</title>
        <authorList>
            <person name="Lee K."/>
            <person name="Ganzorig M."/>
        </authorList>
    </citation>
    <scope>NUCLEOTIDE SEQUENCE</scope>
    <source>
        <strain evidence="2">TT6</strain>
    </source>
</reference>
<dbReference type="RefSeq" id="WP_201083268.1">
    <property type="nucleotide sequence ID" value="NZ_CP067422.1"/>
</dbReference>
<evidence type="ECO:0000256" key="1">
    <source>
        <dbReference type="SAM" id="MobiDB-lite"/>
    </source>
</evidence>
<evidence type="ECO:0000313" key="2">
    <source>
        <dbReference type="EMBL" id="QQP93588.1"/>
    </source>
</evidence>
<feature type="region of interest" description="Disordered" evidence="1">
    <location>
        <begin position="151"/>
        <end position="176"/>
    </location>
</feature>
<accession>A0ABX7BMC9</accession>
<proteinExistence type="predicted"/>
<gene>
    <name evidence="2" type="ORF">IGS68_31685</name>
</gene>
<evidence type="ECO:0008006" key="4">
    <source>
        <dbReference type="Google" id="ProtNLM"/>
    </source>
</evidence>
<evidence type="ECO:0000313" key="3">
    <source>
        <dbReference type="Proteomes" id="UP000595197"/>
    </source>
</evidence>
<sequence length="234" mass="26269">MRVLVVGEGPHDVGLRNVWCERTARHVDHPGWLQVYIRKLARPGEPWEIVAIQSRQIVLTGGQRRSHMPLPEGHGAKALAARLKAEIDGFDMVIFMADADSADDREWDRHYGWIRNGFDRIADGPAAVACLPKCSSESWLLSDAEAWMQTGLDDPRDLPPRPEELSGHRHDPASNHPHRLFTRICRSAGVEDCRETRVEVAGRSDMDTVARKCPKSFVAFRRDLAQSSPSGRLP</sequence>
<name>A0ABX7BMC9_9PROT</name>
<keyword evidence="2" id="KW-0614">Plasmid</keyword>
<organism evidence="2 3">
    <name type="scientific">Skermanella cutis</name>
    <dbReference type="NCBI Taxonomy" id="2775420"/>
    <lineage>
        <taxon>Bacteria</taxon>
        <taxon>Pseudomonadati</taxon>
        <taxon>Pseudomonadota</taxon>
        <taxon>Alphaproteobacteria</taxon>
        <taxon>Rhodospirillales</taxon>
        <taxon>Azospirillaceae</taxon>
        <taxon>Skermanella</taxon>
    </lineage>
</organism>
<dbReference type="Proteomes" id="UP000595197">
    <property type="component" value="Plasmid pTT6-2"/>
</dbReference>